<evidence type="ECO:0000313" key="3">
    <source>
        <dbReference type="EMBL" id="ONN42948.1"/>
    </source>
</evidence>
<reference evidence="4 6" key="2">
    <citation type="submission" date="2018-03" db="EMBL/GenBank/DDBJ databases">
        <title>Draft genome sequences of four Enterococcus mundtii strains isolated from beef slaughterhouses in Kenya.</title>
        <authorList>
            <person name="Wambui J."/>
            <person name="Stevens M."/>
            <person name="Njage P."/>
            <person name="Stephan R."/>
            <person name="Tasara T."/>
        </authorList>
    </citation>
    <scope>NUCLEOTIDE SEQUENCE [LARGE SCALE GENOMIC DNA]</scope>
    <source>
        <strain evidence="4 6">H18-EM</strain>
    </source>
</reference>
<dbReference type="EMBL" id="MSTR01000008">
    <property type="protein sequence ID" value="ONN42948.1"/>
    <property type="molecule type" value="Genomic_DNA"/>
</dbReference>
<dbReference type="Pfam" id="PF00903">
    <property type="entry name" value="Glyoxalase"/>
    <property type="match status" value="1"/>
</dbReference>
<dbReference type="RefSeq" id="WP_010735749.1">
    <property type="nucleotide sequence ID" value="NZ_AP019810.1"/>
</dbReference>
<dbReference type="PANTHER" id="PTHR36503:SF2">
    <property type="entry name" value="BLR2408 PROTEIN"/>
    <property type="match status" value="1"/>
</dbReference>
<dbReference type="SUPFAM" id="SSF54593">
    <property type="entry name" value="Glyoxalase/Bleomycin resistance protein/Dihydroxybiphenyl dioxygenase"/>
    <property type="match status" value="1"/>
</dbReference>
<evidence type="ECO:0000313" key="2">
    <source>
        <dbReference type="EMBL" id="BBM15940.1"/>
    </source>
</evidence>
<dbReference type="STRING" id="53346.A5802_000727"/>
<evidence type="ECO:0000313" key="5">
    <source>
        <dbReference type="Proteomes" id="UP000189299"/>
    </source>
</evidence>
<proteinExistence type="predicted"/>
<dbReference type="AlphaFoldDB" id="A0A1A6G8E1"/>
<dbReference type="PROSITE" id="PS51819">
    <property type="entry name" value="VOC"/>
    <property type="match status" value="1"/>
</dbReference>
<dbReference type="EMBL" id="PYGR01000006">
    <property type="protein sequence ID" value="PTO36814.1"/>
    <property type="molecule type" value="Genomic_DNA"/>
</dbReference>
<organism evidence="4 6">
    <name type="scientific">Enterococcus mundtii</name>
    <dbReference type="NCBI Taxonomy" id="53346"/>
    <lineage>
        <taxon>Bacteria</taxon>
        <taxon>Bacillati</taxon>
        <taxon>Bacillota</taxon>
        <taxon>Bacilli</taxon>
        <taxon>Lactobacillales</taxon>
        <taxon>Enterococcaceae</taxon>
        <taxon>Enterococcus</taxon>
    </lineage>
</organism>
<dbReference type="InterPro" id="IPR037523">
    <property type="entry name" value="VOC_core"/>
</dbReference>
<gene>
    <name evidence="3" type="ORF">BTN92_09300</name>
    <name evidence="4" type="ORF">C6N14_02670</name>
    <name evidence="2" type="ORF">EM151A_2779</name>
</gene>
<dbReference type="Proteomes" id="UP000244022">
    <property type="component" value="Unassembled WGS sequence"/>
</dbReference>
<sequence>MNTMVFVNFPVQDVGRSVEFYTKLGFKQNKEFSTEEASAMVWDDTFWVMLLTHDFYKKFLKNKEIADTKKMSGALIAFSLANAAEVKRFGEIAKENGGSYHTVEMGIPEEEMYSLEVQDPDGNTLEPMWMKI</sequence>
<evidence type="ECO:0000313" key="4">
    <source>
        <dbReference type="EMBL" id="PTO36814.1"/>
    </source>
</evidence>
<dbReference type="Proteomes" id="UP000509460">
    <property type="component" value="Chromosome"/>
</dbReference>
<dbReference type="InterPro" id="IPR029068">
    <property type="entry name" value="Glyas_Bleomycin-R_OHBP_Dase"/>
</dbReference>
<name>A0A1A6G8E1_ENTMU</name>
<evidence type="ECO:0000313" key="6">
    <source>
        <dbReference type="Proteomes" id="UP000244022"/>
    </source>
</evidence>
<accession>A0A1A6G8E1</accession>
<dbReference type="PANTHER" id="PTHR36503">
    <property type="entry name" value="BLR2520 PROTEIN"/>
    <property type="match status" value="1"/>
</dbReference>
<dbReference type="InterPro" id="IPR004360">
    <property type="entry name" value="Glyas_Fos-R_dOase_dom"/>
</dbReference>
<dbReference type="EMBL" id="AP019810">
    <property type="protein sequence ID" value="BBM15940.1"/>
    <property type="molecule type" value="Genomic_DNA"/>
</dbReference>
<dbReference type="OrthoDB" id="9798430at2"/>
<protein>
    <submittedName>
        <fullName evidence="2 4">Glyoxalase</fullName>
    </submittedName>
</protein>
<dbReference type="Gene3D" id="3.10.180.10">
    <property type="entry name" value="2,3-Dihydroxybiphenyl 1,2-Dioxygenase, domain 1"/>
    <property type="match status" value="1"/>
</dbReference>
<dbReference type="Proteomes" id="UP000189299">
    <property type="component" value="Unassembled WGS sequence"/>
</dbReference>
<reference evidence="2 7" key="3">
    <citation type="submission" date="2019-07" db="EMBL/GenBank/DDBJ databases">
        <title>antibiotic susceptibility of plant-derived lactic acid bacteria.</title>
        <authorList>
            <person name="Sugiyama M."/>
            <person name="Noda M."/>
        </authorList>
    </citation>
    <scope>NUCLEOTIDE SEQUENCE [LARGE SCALE GENOMIC DNA]</scope>
    <source>
        <strain evidence="2 7">15-1A</strain>
    </source>
</reference>
<feature type="domain" description="VOC" evidence="1">
    <location>
        <begin position="3"/>
        <end position="130"/>
    </location>
</feature>
<evidence type="ECO:0000259" key="1">
    <source>
        <dbReference type="PROSITE" id="PS51819"/>
    </source>
</evidence>
<evidence type="ECO:0000313" key="7">
    <source>
        <dbReference type="Proteomes" id="UP000509460"/>
    </source>
</evidence>
<reference evidence="3 5" key="1">
    <citation type="submission" date="2016-12" db="EMBL/GenBank/DDBJ databases">
        <authorList>
            <person name="Song W.-J."/>
            <person name="Kurnit D.M."/>
        </authorList>
    </citation>
    <scope>NUCLEOTIDE SEQUENCE [LARGE SCALE GENOMIC DNA]</scope>
    <source>
        <strain evidence="3 5">CGB1038-1_S1</strain>
    </source>
</reference>